<feature type="signal peptide" evidence="1">
    <location>
        <begin position="1"/>
        <end position="24"/>
    </location>
</feature>
<name>A0AAF3EAA5_9BILA</name>
<organism evidence="2 3">
    <name type="scientific">Mesorhabditis belari</name>
    <dbReference type="NCBI Taxonomy" id="2138241"/>
    <lineage>
        <taxon>Eukaryota</taxon>
        <taxon>Metazoa</taxon>
        <taxon>Ecdysozoa</taxon>
        <taxon>Nematoda</taxon>
        <taxon>Chromadorea</taxon>
        <taxon>Rhabditida</taxon>
        <taxon>Rhabditina</taxon>
        <taxon>Rhabditomorpha</taxon>
        <taxon>Rhabditoidea</taxon>
        <taxon>Rhabditidae</taxon>
        <taxon>Mesorhabditinae</taxon>
        <taxon>Mesorhabditis</taxon>
    </lineage>
</organism>
<dbReference type="WBParaSite" id="MBELARI_LOCUS10844">
    <property type="protein sequence ID" value="MBELARI_LOCUS10844"/>
    <property type="gene ID" value="MBELARI_LOCUS10844"/>
</dbReference>
<protein>
    <submittedName>
        <fullName evidence="3">Uncharacterized protein</fullName>
    </submittedName>
</protein>
<feature type="chain" id="PRO_5042206034" evidence="1">
    <location>
        <begin position="25"/>
        <end position="102"/>
    </location>
</feature>
<evidence type="ECO:0000313" key="3">
    <source>
        <dbReference type="WBParaSite" id="MBELARI_LOCUS10844"/>
    </source>
</evidence>
<keyword evidence="1" id="KW-0732">Signal</keyword>
<reference evidence="3" key="1">
    <citation type="submission" date="2024-02" db="UniProtKB">
        <authorList>
            <consortium name="WormBaseParasite"/>
        </authorList>
    </citation>
    <scope>IDENTIFICATION</scope>
</reference>
<sequence length="102" mass="11848">MSHWVCLFVCLFLIAELWVSPVYAYLSMADLNHVRGKSYHIDPSQNFFSQSDLIDDSDWSPGSRETNSLPLIEAPVVMSNPIWNWIHKAASIYRFYSKKDSY</sequence>
<dbReference type="Proteomes" id="UP000887575">
    <property type="component" value="Unassembled WGS sequence"/>
</dbReference>
<evidence type="ECO:0000313" key="2">
    <source>
        <dbReference type="Proteomes" id="UP000887575"/>
    </source>
</evidence>
<accession>A0AAF3EAA5</accession>
<proteinExistence type="predicted"/>
<keyword evidence="2" id="KW-1185">Reference proteome</keyword>
<dbReference type="AlphaFoldDB" id="A0AAF3EAA5"/>
<evidence type="ECO:0000256" key="1">
    <source>
        <dbReference type="SAM" id="SignalP"/>
    </source>
</evidence>